<dbReference type="Pfam" id="PF02614">
    <property type="entry name" value="UxaC"/>
    <property type="match status" value="1"/>
</dbReference>
<evidence type="ECO:0000313" key="9">
    <source>
        <dbReference type="Proteomes" id="UP000476064"/>
    </source>
</evidence>
<accession>A0A6C0G5L7</accession>
<comment type="similarity">
    <text evidence="3 7">Belongs to the metallo-dependent hydrolases superfamily. Uronate isomerase family.</text>
</comment>
<evidence type="ECO:0000256" key="4">
    <source>
        <dbReference type="ARBA" id="ARBA00012546"/>
    </source>
</evidence>
<dbReference type="Gene3D" id="1.10.2020.10">
    <property type="entry name" value="uronate isomerase, domain 2, chain A"/>
    <property type="match status" value="1"/>
</dbReference>
<evidence type="ECO:0000256" key="5">
    <source>
        <dbReference type="ARBA" id="ARBA00020555"/>
    </source>
</evidence>
<organism evidence="8 9">
    <name type="scientific">Paenibacillus lycopersici</name>
    <dbReference type="NCBI Taxonomy" id="2704462"/>
    <lineage>
        <taxon>Bacteria</taxon>
        <taxon>Bacillati</taxon>
        <taxon>Bacillota</taxon>
        <taxon>Bacilli</taxon>
        <taxon>Bacillales</taxon>
        <taxon>Paenibacillaceae</taxon>
        <taxon>Paenibacillus</taxon>
    </lineage>
</organism>
<dbReference type="Gene3D" id="3.20.20.140">
    <property type="entry name" value="Metal-dependent hydrolases"/>
    <property type="match status" value="1"/>
</dbReference>
<dbReference type="EMBL" id="CP048209">
    <property type="protein sequence ID" value="QHT62959.1"/>
    <property type="molecule type" value="Genomic_DNA"/>
</dbReference>
<comment type="catalytic activity">
    <reaction evidence="1 7">
        <text>D-glucuronate = D-fructuronate</text>
        <dbReference type="Rhea" id="RHEA:13049"/>
        <dbReference type="ChEBI" id="CHEBI:58720"/>
        <dbReference type="ChEBI" id="CHEBI:59863"/>
        <dbReference type="EC" id="5.3.1.12"/>
    </reaction>
</comment>
<dbReference type="AlphaFoldDB" id="A0A6C0G5L7"/>
<evidence type="ECO:0000256" key="3">
    <source>
        <dbReference type="ARBA" id="ARBA00008397"/>
    </source>
</evidence>
<dbReference type="InterPro" id="IPR003766">
    <property type="entry name" value="Uronate_isomerase"/>
</dbReference>
<keyword evidence="6 7" id="KW-0413">Isomerase</keyword>
<protein>
    <recommendedName>
        <fullName evidence="5 7">Uronate isomerase</fullName>
        <ecNumber evidence="4 7">5.3.1.12</ecNumber>
    </recommendedName>
    <alternativeName>
        <fullName evidence="7">Glucuronate isomerase</fullName>
    </alternativeName>
    <alternativeName>
        <fullName evidence="7">Uronic isomerase</fullName>
    </alternativeName>
</protein>
<evidence type="ECO:0000256" key="6">
    <source>
        <dbReference type="ARBA" id="ARBA00023235"/>
    </source>
</evidence>
<dbReference type="SUPFAM" id="SSF51556">
    <property type="entry name" value="Metallo-dependent hydrolases"/>
    <property type="match status" value="1"/>
</dbReference>
<evidence type="ECO:0000256" key="1">
    <source>
        <dbReference type="ARBA" id="ARBA00001165"/>
    </source>
</evidence>
<sequence>MKAFMDDDFMLNNETAKQLYRDYAADMPIIDYHCHLSQQEIYENRRFANLTEVWLYGDHYKWRAMRANGVEEKYITGGEGVTDYERFLAYARTVPMTVGNPLYHWSHLELRRLFGIEELINERNAPVIWEKANAKLQGSGYAVQDFIRGSRVEVVCTTDDPADSLEHHRLLAEQEAELGFRVLPSFRPDKALEINRPAFLGYLEKLGEAAGRKLASYDDLLHALESRAKFFHEVGGRVSDHALDYVPWAETTHEEAALIYEKALLGEGVTLEEEKKYKTYTLLFLGRLYAELGWSMQYHINAHRSNNARRLAQLGVDTGFDSIGDSPVAVPLVRLLDRLDADDQLPRTIVYSLNPTDNDVLAALIGSFQGGGIPGKIQLGAAWWFNDTKDGMLAQLKSLGNMGLLPRFVGMLTDSRSFLSYTRHEYFRRIFCSLLGEWVEQGETPNDPELLREIVQGVCYNNAKAYFRF</sequence>
<dbReference type="GO" id="GO:0019698">
    <property type="term" value="P:D-galacturonate catabolic process"/>
    <property type="evidence" value="ECO:0007669"/>
    <property type="project" value="TreeGrafter"/>
</dbReference>
<dbReference type="HAMAP" id="MF_00675">
    <property type="entry name" value="UxaC"/>
    <property type="match status" value="1"/>
</dbReference>
<dbReference type="PANTHER" id="PTHR30068:SF4">
    <property type="entry name" value="URONATE ISOMERASE"/>
    <property type="match status" value="1"/>
</dbReference>
<dbReference type="EC" id="5.3.1.12" evidence="4 7"/>
<dbReference type="InterPro" id="IPR032466">
    <property type="entry name" value="Metal_Hydrolase"/>
</dbReference>
<name>A0A6C0G5L7_9BACL</name>
<dbReference type="RefSeq" id="WP_162359389.1">
    <property type="nucleotide sequence ID" value="NZ_CP048209.1"/>
</dbReference>
<comment type="pathway">
    <text evidence="2 7">Carbohydrate metabolism; pentose and glucuronate interconversion.</text>
</comment>
<dbReference type="PANTHER" id="PTHR30068">
    <property type="entry name" value="URONATE ISOMERASE"/>
    <property type="match status" value="1"/>
</dbReference>
<comment type="catalytic activity">
    <reaction evidence="7">
        <text>aldehydo-D-galacturonate = keto-D-tagaturonate</text>
        <dbReference type="Rhea" id="RHEA:27702"/>
        <dbReference type="ChEBI" id="CHEBI:12952"/>
        <dbReference type="ChEBI" id="CHEBI:17886"/>
    </reaction>
</comment>
<proteinExistence type="inferred from homology"/>
<evidence type="ECO:0000256" key="7">
    <source>
        <dbReference type="HAMAP-Rule" id="MF_00675"/>
    </source>
</evidence>
<dbReference type="Proteomes" id="UP000476064">
    <property type="component" value="Chromosome"/>
</dbReference>
<dbReference type="UniPathway" id="UPA00246"/>
<dbReference type="GO" id="GO:0008880">
    <property type="term" value="F:glucuronate isomerase activity"/>
    <property type="evidence" value="ECO:0007669"/>
    <property type="project" value="UniProtKB-UniRule"/>
</dbReference>
<dbReference type="KEGG" id="plyc:GXP70_25345"/>
<gene>
    <name evidence="7 8" type="primary">uxaC</name>
    <name evidence="8" type="ORF">GXP70_25345</name>
</gene>
<evidence type="ECO:0000313" key="8">
    <source>
        <dbReference type="EMBL" id="QHT62959.1"/>
    </source>
</evidence>
<evidence type="ECO:0000256" key="2">
    <source>
        <dbReference type="ARBA" id="ARBA00004892"/>
    </source>
</evidence>
<reference evidence="8 9" key="1">
    <citation type="submission" date="2020-01" db="EMBL/GenBank/DDBJ databases">
        <title>Paenibacillus sp. nov., isolated from tomato rhizosphere.</title>
        <authorList>
            <person name="Weon H.-Y."/>
            <person name="Lee S.A."/>
        </authorList>
    </citation>
    <scope>NUCLEOTIDE SEQUENCE [LARGE SCALE GENOMIC DNA]</scope>
    <source>
        <strain evidence="8 9">12200R-189</strain>
    </source>
</reference>
<keyword evidence="9" id="KW-1185">Reference proteome</keyword>
<dbReference type="GO" id="GO:0042840">
    <property type="term" value="P:D-glucuronate catabolic process"/>
    <property type="evidence" value="ECO:0007669"/>
    <property type="project" value="TreeGrafter"/>
</dbReference>
<dbReference type="NCBIfam" id="NF002794">
    <property type="entry name" value="PRK02925.1"/>
    <property type="match status" value="1"/>
</dbReference>